<organism evidence="3 4">
    <name type="scientific">Chironomus riparius</name>
    <dbReference type="NCBI Taxonomy" id="315576"/>
    <lineage>
        <taxon>Eukaryota</taxon>
        <taxon>Metazoa</taxon>
        <taxon>Ecdysozoa</taxon>
        <taxon>Arthropoda</taxon>
        <taxon>Hexapoda</taxon>
        <taxon>Insecta</taxon>
        <taxon>Pterygota</taxon>
        <taxon>Neoptera</taxon>
        <taxon>Endopterygota</taxon>
        <taxon>Diptera</taxon>
        <taxon>Nematocera</taxon>
        <taxon>Chironomoidea</taxon>
        <taxon>Chironomidae</taxon>
        <taxon>Chironominae</taxon>
        <taxon>Chironomus</taxon>
    </lineage>
</organism>
<evidence type="ECO:0000256" key="1">
    <source>
        <dbReference type="SAM" id="MobiDB-lite"/>
    </source>
</evidence>
<reference evidence="3" key="2">
    <citation type="submission" date="2022-10" db="EMBL/GenBank/DDBJ databases">
        <authorList>
            <consortium name="ENA_rothamsted_submissions"/>
            <consortium name="culmorum"/>
            <person name="King R."/>
        </authorList>
    </citation>
    <scope>NUCLEOTIDE SEQUENCE</scope>
</reference>
<feature type="transmembrane region" description="Helical" evidence="2">
    <location>
        <begin position="163"/>
        <end position="187"/>
    </location>
</feature>
<feature type="region of interest" description="Disordered" evidence="1">
    <location>
        <begin position="482"/>
        <end position="508"/>
    </location>
</feature>
<sequence>MSVEWFSPNMCNIPQLKVLNVFNKNSMKWNSKLMNYEKFLNFHGCELVLMVPVPNRDSIESRLKSFYPTIFKIASNKYDFKADFQPVVSSTERMLYSSKQKINFFLVDNQIKMPNVYFEFLDINLLSPELRASKSVMDLQYTVLVTPGELYTPYEKFLLPFDLWTWIFVFITFSTTFVSIFCINHLPEKIKDVVYGKKVRTPVWNVVGLIFGIGQTRLPDKSLARFILLLFIWFCLIIQVCYQSEMFDLMKKAVYIRKIYRTGLNIYEFTPKQFAAVFKTQSQNASAKLALIIDGVNLSNLIRFSQMNSDWNQIKNEHLFITQQVFAFRDYAFYFRMLKNTIDSLIDTGQMEYLLRNYYPNSQRFDNFYNGPKVLALYDLQSGFLIWFGWCCLSIFVFIIEHQYSNLRNTDFIFLAKIFISYFGKLYQNYQEPLDRINQDQSEKVDYNESDDISYDELEEVDHKEPIENVILIQEIDKNNQDQEIQKTKDNDDTNTEEEDEEGEESKMEVVVEVHQASEIEESLEYFENIILSNEKQQRVNDPEAISNFMDIELFGEVLINQEIIE</sequence>
<gene>
    <name evidence="3" type="ORF">CHIRRI_LOCUS940</name>
</gene>
<dbReference type="Proteomes" id="UP001153620">
    <property type="component" value="Chromosome 1"/>
</dbReference>
<feature type="compositionally biased region" description="Basic and acidic residues" evidence="1">
    <location>
        <begin position="482"/>
        <end position="492"/>
    </location>
</feature>
<proteinExistence type="predicted"/>
<evidence type="ECO:0008006" key="5">
    <source>
        <dbReference type="Google" id="ProtNLM"/>
    </source>
</evidence>
<keyword evidence="2" id="KW-1133">Transmembrane helix</keyword>
<dbReference type="AlphaFoldDB" id="A0A9N9RKI9"/>
<accession>A0A9N9RKI9</accession>
<keyword evidence="4" id="KW-1185">Reference proteome</keyword>
<feature type="transmembrane region" description="Helical" evidence="2">
    <location>
        <begin position="223"/>
        <end position="242"/>
    </location>
</feature>
<feature type="transmembrane region" description="Helical" evidence="2">
    <location>
        <begin position="199"/>
        <end position="217"/>
    </location>
</feature>
<dbReference type="EMBL" id="OU895877">
    <property type="protein sequence ID" value="CAG9797954.1"/>
    <property type="molecule type" value="Genomic_DNA"/>
</dbReference>
<dbReference type="Gene3D" id="1.10.287.70">
    <property type="match status" value="1"/>
</dbReference>
<evidence type="ECO:0000313" key="4">
    <source>
        <dbReference type="Proteomes" id="UP001153620"/>
    </source>
</evidence>
<name>A0A9N9RKI9_9DIPT</name>
<evidence type="ECO:0000256" key="2">
    <source>
        <dbReference type="SAM" id="Phobius"/>
    </source>
</evidence>
<feature type="transmembrane region" description="Helical" evidence="2">
    <location>
        <begin position="383"/>
        <end position="400"/>
    </location>
</feature>
<keyword evidence="2" id="KW-0472">Membrane</keyword>
<reference evidence="3" key="1">
    <citation type="submission" date="2022-01" db="EMBL/GenBank/DDBJ databases">
        <authorList>
            <person name="King R."/>
        </authorList>
    </citation>
    <scope>NUCLEOTIDE SEQUENCE</scope>
</reference>
<protein>
    <recommendedName>
        <fullName evidence="5">Ionotropic receptor</fullName>
    </recommendedName>
</protein>
<evidence type="ECO:0000313" key="3">
    <source>
        <dbReference type="EMBL" id="CAG9797954.1"/>
    </source>
</evidence>
<feature type="compositionally biased region" description="Acidic residues" evidence="1">
    <location>
        <begin position="493"/>
        <end position="504"/>
    </location>
</feature>
<keyword evidence="2" id="KW-0812">Transmembrane</keyword>